<dbReference type="EMBL" id="AMLP01000227">
    <property type="protein sequence ID" value="ELS51705.1"/>
    <property type="molecule type" value="Genomic_DNA"/>
</dbReference>
<sequence>MHSLYPISHFRPGHPREEAFRRPTGSGHGGSPSPPCG</sequence>
<feature type="region of interest" description="Disordered" evidence="1">
    <location>
        <begin position="1"/>
        <end position="37"/>
    </location>
</feature>
<gene>
    <name evidence="2" type="ORF">STVIR_7375</name>
</gene>
<comment type="caution">
    <text evidence="2">The sequence shown here is derived from an EMBL/GenBank/DDBJ whole genome shotgun (WGS) entry which is preliminary data.</text>
</comment>
<name>L8P5J7_STRVR</name>
<proteinExistence type="predicted"/>
<protein>
    <submittedName>
        <fullName evidence="2">Uncharacterized protein</fullName>
    </submittedName>
</protein>
<organism evidence="2 3">
    <name type="scientific">Streptomyces viridochromogenes Tue57</name>
    <dbReference type="NCBI Taxonomy" id="1160705"/>
    <lineage>
        <taxon>Bacteria</taxon>
        <taxon>Bacillati</taxon>
        <taxon>Actinomycetota</taxon>
        <taxon>Actinomycetes</taxon>
        <taxon>Kitasatosporales</taxon>
        <taxon>Streptomycetaceae</taxon>
        <taxon>Streptomyces</taxon>
    </lineage>
</organism>
<evidence type="ECO:0000256" key="1">
    <source>
        <dbReference type="SAM" id="MobiDB-lite"/>
    </source>
</evidence>
<evidence type="ECO:0000313" key="2">
    <source>
        <dbReference type="EMBL" id="ELS51705.1"/>
    </source>
</evidence>
<dbReference type="PATRIC" id="fig|1160705.3.peg.7282"/>
<evidence type="ECO:0000313" key="3">
    <source>
        <dbReference type="Proteomes" id="UP000011205"/>
    </source>
</evidence>
<dbReference type="Proteomes" id="UP000011205">
    <property type="component" value="Unassembled WGS sequence"/>
</dbReference>
<accession>L8P5J7</accession>
<dbReference type="AlphaFoldDB" id="L8P5J7"/>
<reference evidence="2 3" key="1">
    <citation type="journal article" date="2013" name="Genome Announc.">
        <title>Draft Genome Sequence of Streptomyces viridochromogenes Strain Tu57, Producer of Avilamycin.</title>
        <authorList>
            <person name="Gruning B.A."/>
            <person name="Erxleben A."/>
            <person name="Hahnlein A."/>
            <person name="Gunther S."/>
        </authorList>
    </citation>
    <scope>NUCLEOTIDE SEQUENCE [LARGE SCALE GENOMIC DNA]</scope>
    <source>
        <strain evidence="2 3">Tue57</strain>
    </source>
</reference>